<evidence type="ECO:0000256" key="1">
    <source>
        <dbReference type="ARBA" id="ARBA00010833"/>
    </source>
</evidence>
<dbReference type="RefSeq" id="WP_112333595.1">
    <property type="nucleotide sequence ID" value="NZ_JBKYJQ010000004.1"/>
</dbReference>
<dbReference type="Pfam" id="PF22422">
    <property type="entry name" value="MGH1-like_GH"/>
    <property type="match status" value="1"/>
</dbReference>
<evidence type="ECO:0000259" key="4">
    <source>
        <dbReference type="Pfam" id="PF22422"/>
    </source>
</evidence>
<feature type="domain" description="Mannosylglycerate hydrolase MGH1-like glycoside hydrolase" evidence="4">
    <location>
        <begin position="84"/>
        <end position="391"/>
    </location>
</feature>
<dbReference type="PANTHER" id="PTHR10412:SF11">
    <property type="entry name" value="MANNOSYL-OLIGOSACCHARIDE GLUCOSIDASE"/>
    <property type="match status" value="1"/>
</dbReference>
<dbReference type="GO" id="GO:0004573">
    <property type="term" value="F:Glc3Man9GlcNAc2 oligosaccharide glucosidase activity"/>
    <property type="evidence" value="ECO:0007669"/>
    <property type="project" value="InterPro"/>
</dbReference>
<protein>
    <submittedName>
        <fullName evidence="5">Glycoside hydrolase family 37</fullName>
    </submittedName>
</protein>
<comment type="caution">
    <text evidence="5">The sequence shown here is derived from an EMBL/GenBank/DDBJ whole genome shotgun (WGS) entry which is preliminary data.</text>
</comment>
<dbReference type="PANTHER" id="PTHR10412">
    <property type="entry name" value="MANNOSYL-OLIGOSACCHARIDE GLUCOSIDASE"/>
    <property type="match status" value="1"/>
</dbReference>
<name>A0A328UGF2_9FIRM</name>
<evidence type="ECO:0000313" key="6">
    <source>
        <dbReference type="Proteomes" id="UP000249377"/>
    </source>
</evidence>
<dbReference type="SUPFAM" id="SSF48208">
    <property type="entry name" value="Six-hairpin glycosidases"/>
    <property type="match status" value="1"/>
</dbReference>
<dbReference type="InterPro" id="IPR008928">
    <property type="entry name" value="6-hairpin_glycosidase_sf"/>
</dbReference>
<keyword evidence="2 5" id="KW-0378">Hydrolase</keyword>
<dbReference type="Gene3D" id="1.50.10.10">
    <property type="match status" value="1"/>
</dbReference>
<proteinExistence type="inferred from homology"/>
<evidence type="ECO:0000256" key="3">
    <source>
        <dbReference type="ARBA" id="ARBA00023295"/>
    </source>
</evidence>
<evidence type="ECO:0000313" key="5">
    <source>
        <dbReference type="EMBL" id="RAQ22534.1"/>
    </source>
</evidence>
<sequence>MNEYIKALRAYIQKDYREMYREKGGVFPYGFLTPGSKAYDDVLWDWDSYLSNVALKQILADVGADPGEAEAYEKGCVLNYLSFTGSDGFMPIAVVRDADLATLRPADIYRENMHKPVLAQHAAFLVRYGDGDVEWLRNDFLKLQFHINNYINHHKHQPTGLFYWQTDKMIGVDNDPCTFYRPDGSSASIYLNCLMVKELEAMVYLCRQLGMPAAGVFYEQERVALVEAVRTHCYDDRDGFFYSVDINLRPVDFSGDSFYHKGMPRHWDCLIQRIDVWSGFMALWAGVATEEQAARAVERYRDPKSFNCLAGVRTLSCQEKMYRVVASSNPSCWLGPVWGIANYMTFRGLVRYGFLEEARELCEKTITLFGRDILRFGGMHEYYSPDDGEPLLNLGFQNWNMLVLNMIDWYEGRDYITEF</sequence>
<gene>
    <name evidence="5" type="ORF">DPQ25_12930</name>
</gene>
<comment type="similarity">
    <text evidence="1">Belongs to the glycosyl hydrolase 63 family.</text>
</comment>
<dbReference type="AlphaFoldDB" id="A0A328UGF2"/>
<organism evidence="5 6">
    <name type="scientific">Hydrogeniiclostridium mannosilyticum</name>
    <dbReference type="NCBI Taxonomy" id="2764322"/>
    <lineage>
        <taxon>Bacteria</taxon>
        <taxon>Bacillati</taxon>
        <taxon>Bacillota</taxon>
        <taxon>Clostridia</taxon>
        <taxon>Eubacteriales</taxon>
        <taxon>Acutalibacteraceae</taxon>
        <taxon>Hydrogeniiclostridium</taxon>
    </lineage>
</organism>
<accession>A0A328UGF2</accession>
<dbReference type="GO" id="GO:0009311">
    <property type="term" value="P:oligosaccharide metabolic process"/>
    <property type="evidence" value="ECO:0007669"/>
    <property type="project" value="InterPro"/>
</dbReference>
<dbReference type="InterPro" id="IPR012341">
    <property type="entry name" value="6hp_glycosidase-like_sf"/>
</dbReference>
<keyword evidence="3" id="KW-0326">Glycosidase</keyword>
<dbReference type="GO" id="GO:0006487">
    <property type="term" value="P:protein N-linked glycosylation"/>
    <property type="evidence" value="ECO:0007669"/>
    <property type="project" value="TreeGrafter"/>
</dbReference>
<dbReference type="EMBL" id="QLYR01000012">
    <property type="protein sequence ID" value="RAQ22534.1"/>
    <property type="molecule type" value="Genomic_DNA"/>
</dbReference>
<dbReference type="InterPro" id="IPR054491">
    <property type="entry name" value="MGH1-like_GH"/>
</dbReference>
<dbReference type="Proteomes" id="UP000249377">
    <property type="component" value="Unassembled WGS sequence"/>
</dbReference>
<dbReference type="InterPro" id="IPR004888">
    <property type="entry name" value="Glycoside_hydrolase_63"/>
</dbReference>
<keyword evidence="6" id="KW-1185">Reference proteome</keyword>
<evidence type="ECO:0000256" key="2">
    <source>
        <dbReference type="ARBA" id="ARBA00022801"/>
    </source>
</evidence>
<reference evidence="5 6" key="1">
    <citation type="submission" date="2018-06" db="EMBL/GenBank/DDBJ databases">
        <title>Noncontiguous genome sequence of Ruminococcaceae bacterium ASD2818.</title>
        <authorList>
            <person name="Chaplin A.V."/>
            <person name="Sokolova S.R."/>
            <person name="Kochetkova T.O."/>
            <person name="Goltsov A.Y."/>
            <person name="Trofimov D.Y."/>
            <person name="Efimov B.A."/>
        </authorList>
    </citation>
    <scope>NUCLEOTIDE SEQUENCE [LARGE SCALE GENOMIC DNA]</scope>
    <source>
        <strain evidence="5 6">ASD2818</strain>
    </source>
</reference>